<evidence type="ECO:0000313" key="3">
    <source>
        <dbReference type="EMBL" id="AAR97465.1"/>
    </source>
</evidence>
<reference evidence="3" key="1">
    <citation type="journal article" date="2004" name="Appl. Environ. Microbiol.">
        <title>Exploring nitrilase sequence space for enantioselective catalysis.</title>
        <authorList>
            <person name="Robertson D.E."/>
            <person name="Chaplin J.A."/>
            <person name="DeSantis G."/>
            <person name="Podar M."/>
            <person name="Madden M."/>
            <person name="Chi E."/>
            <person name="Richardson T."/>
            <person name="Milan A."/>
            <person name="Miller M."/>
            <person name="Weiner D.P."/>
            <person name="Wong K."/>
            <person name="McQuaid J."/>
            <person name="Farwell B."/>
            <person name="Preston L.A."/>
            <person name="Tan X."/>
            <person name="Snead M.A."/>
            <person name="Keller M."/>
            <person name="Mathur E."/>
            <person name="Kretz P.L."/>
            <person name="Burk M.J."/>
            <person name="Short J.M."/>
        </authorList>
    </citation>
    <scope>NUCLEOTIDE SEQUENCE</scope>
</reference>
<dbReference type="PROSITE" id="PS00921">
    <property type="entry name" value="NITRIL_CHT_2"/>
    <property type="match status" value="1"/>
</dbReference>
<evidence type="ECO:0000256" key="1">
    <source>
        <dbReference type="ARBA" id="ARBA00008129"/>
    </source>
</evidence>
<dbReference type="PANTHER" id="PTHR46044:SF1">
    <property type="entry name" value="CN HYDROLASE DOMAIN-CONTAINING PROTEIN"/>
    <property type="match status" value="1"/>
</dbReference>
<sequence length="357" mass="39345">MPNARKIVGAVAQVAQEFFDTEANLGKAIAAIHNAAKQGADIVVFAECYLGQYPYWAQFYDNSAKNYSKVWTALYDGAITVGGDECRAIAAAARQSKIHVVMGCNELSDRAGGATLYNSLLFFDRKGELIGRHRKLMPSMHERLIHGTGDGRDLNVYDTDIGMLGGLICWEHHMSLSKYAMATMGEEVHVASWPGMWRGGDAAIGERMVEADLGAPFVCDAEFAIREYAAETGNFVLSASGYFPKDNISDEWREAIPNLQAQWAVGGSSIVAPGGSYLVPPLINEEKILCAELDFNLRRLWKAWIDPIGHYSRPDVYSLQLHNVAGREYSYQAVDLKRTPKPQSLWVDASEEDGALN</sequence>
<dbReference type="EC" id="3.5.5.7" evidence="3"/>
<evidence type="ECO:0000259" key="2">
    <source>
        <dbReference type="PROSITE" id="PS50263"/>
    </source>
</evidence>
<protein>
    <submittedName>
        <fullName evidence="3">Nitrilase</fullName>
        <ecNumber evidence="3">3.5.5.7</ecNumber>
    </submittedName>
</protein>
<proteinExistence type="inferred from homology"/>
<organism evidence="3">
    <name type="scientific">uncultured organism</name>
    <dbReference type="NCBI Taxonomy" id="155900"/>
    <lineage>
        <taxon>unclassified sequences</taxon>
        <taxon>environmental samples</taxon>
    </lineage>
</organism>
<dbReference type="SUPFAM" id="SSF56317">
    <property type="entry name" value="Carbon-nitrogen hydrolase"/>
    <property type="match status" value="1"/>
</dbReference>
<name>Q6RWI4_9ZZZZ</name>
<dbReference type="PROSITE" id="PS50263">
    <property type="entry name" value="CN_HYDROLASE"/>
    <property type="match status" value="1"/>
</dbReference>
<feature type="domain" description="CN hydrolase" evidence="2">
    <location>
        <begin position="7"/>
        <end position="295"/>
    </location>
</feature>
<dbReference type="Gene3D" id="3.60.110.10">
    <property type="entry name" value="Carbon-nitrogen hydrolase"/>
    <property type="match status" value="1"/>
</dbReference>
<comment type="similarity">
    <text evidence="1">Belongs to the carbon-nitrogen hydrolase superfamily. Nitrilase family.</text>
</comment>
<dbReference type="InterPro" id="IPR036526">
    <property type="entry name" value="C-N_Hydrolase_sf"/>
</dbReference>
<dbReference type="GO" id="GO:0018762">
    <property type="term" value="F:aliphatic nitrilase activity"/>
    <property type="evidence" value="ECO:0007669"/>
    <property type="project" value="UniProtKB-EC"/>
</dbReference>
<dbReference type="InterPro" id="IPR003010">
    <property type="entry name" value="C-N_Hydrolase"/>
</dbReference>
<dbReference type="AlphaFoldDB" id="Q6RWI4"/>
<gene>
    <name evidence="3" type="ORF">BD5321</name>
</gene>
<dbReference type="Pfam" id="PF00795">
    <property type="entry name" value="CN_hydrolase"/>
    <property type="match status" value="1"/>
</dbReference>
<dbReference type="InterPro" id="IPR044149">
    <property type="entry name" value="Nitrilases_CHs"/>
</dbReference>
<dbReference type="InterPro" id="IPR000132">
    <property type="entry name" value="Nitrilase/CN_hydratase_CS"/>
</dbReference>
<dbReference type="EMBL" id="AY487518">
    <property type="protein sequence ID" value="AAR97465.1"/>
    <property type="molecule type" value="Genomic_DNA"/>
</dbReference>
<dbReference type="PANTHER" id="PTHR46044">
    <property type="entry name" value="NITRILASE"/>
    <property type="match status" value="1"/>
</dbReference>
<accession>Q6RWI4</accession>
<keyword evidence="3" id="KW-0378">Hydrolase</keyword>
<dbReference type="CDD" id="cd07564">
    <property type="entry name" value="nitrilases_CHs"/>
    <property type="match status" value="1"/>
</dbReference>